<comment type="caution">
    <text evidence="1">The sequence shown here is derived from an EMBL/GenBank/DDBJ whole genome shotgun (WGS) entry which is preliminary data.</text>
</comment>
<sequence length="48" mass="5380">MEVIEGAVEDQIRMSSQIGISLIVECLRKMDGYGIEMGRRSLRDPPSL</sequence>
<keyword evidence="2" id="KW-1185">Reference proteome</keyword>
<protein>
    <submittedName>
        <fullName evidence="1">Uncharacterized protein</fullName>
    </submittedName>
</protein>
<gene>
    <name evidence="1" type="ORF">D4764_04G0004060</name>
</gene>
<reference evidence="1 2" key="1">
    <citation type="submission" date="2019-04" db="EMBL/GenBank/DDBJ databases">
        <title>Chromosome genome assembly for Takifugu flavidus.</title>
        <authorList>
            <person name="Xiao S."/>
        </authorList>
    </citation>
    <scope>NUCLEOTIDE SEQUENCE [LARGE SCALE GENOMIC DNA]</scope>
    <source>
        <strain evidence="1">HTHZ2018</strain>
        <tissue evidence="1">Muscle</tissue>
    </source>
</reference>
<evidence type="ECO:0000313" key="2">
    <source>
        <dbReference type="Proteomes" id="UP000324091"/>
    </source>
</evidence>
<proteinExistence type="predicted"/>
<dbReference type="Proteomes" id="UP000324091">
    <property type="component" value="Chromosome 4"/>
</dbReference>
<dbReference type="EMBL" id="RHFK02000017">
    <property type="protein sequence ID" value="TWW61759.1"/>
    <property type="molecule type" value="Genomic_DNA"/>
</dbReference>
<dbReference type="AlphaFoldDB" id="A0A5C6N4D4"/>
<evidence type="ECO:0000313" key="1">
    <source>
        <dbReference type="EMBL" id="TWW61759.1"/>
    </source>
</evidence>
<accession>A0A5C6N4D4</accession>
<organism evidence="1 2">
    <name type="scientific">Takifugu flavidus</name>
    <name type="common">sansaifugu</name>
    <dbReference type="NCBI Taxonomy" id="433684"/>
    <lineage>
        <taxon>Eukaryota</taxon>
        <taxon>Metazoa</taxon>
        <taxon>Chordata</taxon>
        <taxon>Craniata</taxon>
        <taxon>Vertebrata</taxon>
        <taxon>Euteleostomi</taxon>
        <taxon>Actinopterygii</taxon>
        <taxon>Neopterygii</taxon>
        <taxon>Teleostei</taxon>
        <taxon>Neoteleostei</taxon>
        <taxon>Acanthomorphata</taxon>
        <taxon>Eupercaria</taxon>
        <taxon>Tetraodontiformes</taxon>
        <taxon>Tetradontoidea</taxon>
        <taxon>Tetraodontidae</taxon>
        <taxon>Takifugu</taxon>
    </lineage>
</organism>
<name>A0A5C6N4D4_9TELE</name>